<gene>
    <name evidence="4" type="ORF">METZ01_LOCUS37693</name>
</gene>
<dbReference type="GO" id="GO:0008168">
    <property type="term" value="F:methyltransferase activity"/>
    <property type="evidence" value="ECO:0007669"/>
    <property type="project" value="UniProtKB-KW"/>
</dbReference>
<dbReference type="InterPro" id="IPR010426">
    <property type="entry name" value="MTTB_MeTrfase"/>
</dbReference>
<evidence type="ECO:0000313" key="4">
    <source>
        <dbReference type="EMBL" id="SUZ84839.1"/>
    </source>
</evidence>
<dbReference type="PIRSF" id="PIRSF037567">
    <property type="entry name" value="MTTB_MeTrfase"/>
    <property type="match status" value="1"/>
</dbReference>
<keyword evidence="3" id="KW-0808">Transferase</keyword>
<comment type="similarity">
    <text evidence="1">Belongs to the trimethylamine methyltransferase family.</text>
</comment>
<keyword evidence="2" id="KW-0489">Methyltransferase</keyword>
<evidence type="ECO:0000256" key="3">
    <source>
        <dbReference type="ARBA" id="ARBA00022679"/>
    </source>
</evidence>
<dbReference type="EMBL" id="UINC01001609">
    <property type="protein sequence ID" value="SUZ84839.1"/>
    <property type="molecule type" value="Genomic_DNA"/>
</dbReference>
<dbReference type="InterPro" id="IPR038601">
    <property type="entry name" value="MttB-like_sf"/>
</dbReference>
<name>A0A381R1V9_9ZZZZ</name>
<organism evidence="4">
    <name type="scientific">marine metagenome</name>
    <dbReference type="NCBI Taxonomy" id="408172"/>
    <lineage>
        <taxon>unclassified sequences</taxon>
        <taxon>metagenomes</taxon>
        <taxon>ecological metagenomes</taxon>
    </lineage>
</organism>
<protein>
    <recommendedName>
        <fullName evidence="5">Methyltransferase</fullName>
    </recommendedName>
</protein>
<dbReference type="AlphaFoldDB" id="A0A381R1V9"/>
<dbReference type="Pfam" id="PF06253">
    <property type="entry name" value="MTTB"/>
    <property type="match status" value="1"/>
</dbReference>
<evidence type="ECO:0000256" key="2">
    <source>
        <dbReference type="ARBA" id="ARBA00022603"/>
    </source>
</evidence>
<reference evidence="4" key="1">
    <citation type="submission" date="2018-05" db="EMBL/GenBank/DDBJ databases">
        <authorList>
            <person name="Lanie J.A."/>
            <person name="Ng W.-L."/>
            <person name="Kazmierczak K.M."/>
            <person name="Andrzejewski T.M."/>
            <person name="Davidsen T.M."/>
            <person name="Wayne K.J."/>
            <person name="Tettelin H."/>
            <person name="Glass J.I."/>
            <person name="Rusch D."/>
            <person name="Podicherti R."/>
            <person name="Tsui H.-C.T."/>
            <person name="Winkler M.E."/>
        </authorList>
    </citation>
    <scope>NUCLEOTIDE SEQUENCE</scope>
</reference>
<dbReference type="GO" id="GO:0032259">
    <property type="term" value="P:methylation"/>
    <property type="evidence" value="ECO:0007669"/>
    <property type="project" value="UniProtKB-KW"/>
</dbReference>
<accession>A0A381R1V9</accession>
<dbReference type="Gene3D" id="3.20.20.480">
    <property type="entry name" value="Trimethylamine methyltransferase-like"/>
    <property type="match status" value="1"/>
</dbReference>
<evidence type="ECO:0008006" key="5">
    <source>
        <dbReference type="Google" id="ProtNLM"/>
    </source>
</evidence>
<proteinExistence type="inferred from homology"/>
<evidence type="ECO:0000256" key="1">
    <source>
        <dbReference type="ARBA" id="ARBA00007137"/>
    </source>
</evidence>
<dbReference type="GO" id="GO:0015948">
    <property type="term" value="P:methanogenesis"/>
    <property type="evidence" value="ECO:0007669"/>
    <property type="project" value="InterPro"/>
</dbReference>
<sequence length="515" mass="56368">MTDTSVEPELGRVRRGRDARAARRRTRTRFWLPELERRIPWVDLLSDDQVQVIHDASMDVVEEIGVEFRCDDALALWRDAGAAVDGARVRLDREHLMALVGTAPSSYTMVARDPTHTVTVGNGKTIFTPSYGAPYVLGLDGTRRPGTLEDFKNFTKLNHLSPALHMSGGVVCEPMDVPVPKRHLYMTQNLLTYSSKPFMGAVTSKERAEDSLYMAGIVFGQDVVRDTTVMTCLANGNTPLVWDKTMLDSVRVFAAANQATLFSPFVLGGASTPASTVGAVIQVNIEALTGVAFSQLVRAGAPALYGQWVSTVSMKTGAPQAGTPEVCHMNLLTAQMARHYGLPSRCSGSCSSSKMVDAQAGYEAARNMYGVLMAGTNFVLSTTGYLESAMCQSYAKWVLDSEQLEMMYRLGSGVSFDDLDEVLDTMREVPPGGHHLGTAHTLANFQTAFSMPEMMNSDNYEQWLADGALSAEDRATAKCRQLLEEYEEPALDDDVRAELDEFVARRDAELPDLVS</sequence>